<sequence length="237" mass="26385">MHHLDCDVCHGNKGELLVCTSCPGSYHRACLFDVNETHPKCWLRPDCRESSPTTVPRARPKRMQSLALLQFPCSTGLPRFLITGKAGMGQQYLGPALLHALEGLTHVSLDYPSLIADAHAHGPEEALIRRLREAQTCLPSVVYLPKMDLWWQNTSDAMQLTLKMMLTSLQAQRNLPILFLACTSSTPDDHERFPADLRALFEDEPSVARSSLVLELPAPCANTLRAHFEQVFASISN</sequence>
<proteinExistence type="predicted"/>
<dbReference type="EMBL" id="CM047586">
    <property type="protein sequence ID" value="KAI9909598.1"/>
    <property type="molecule type" value="Genomic_DNA"/>
</dbReference>
<protein>
    <submittedName>
        <fullName evidence="1">Uncharacterized protein</fullName>
    </submittedName>
</protein>
<dbReference type="Proteomes" id="UP001163321">
    <property type="component" value="Chromosome 7"/>
</dbReference>
<gene>
    <name evidence="1" type="ORF">PsorP6_014848</name>
</gene>
<evidence type="ECO:0000313" key="1">
    <source>
        <dbReference type="EMBL" id="KAI9909598.1"/>
    </source>
</evidence>
<organism evidence="1 2">
    <name type="scientific">Peronosclerospora sorghi</name>
    <dbReference type="NCBI Taxonomy" id="230839"/>
    <lineage>
        <taxon>Eukaryota</taxon>
        <taxon>Sar</taxon>
        <taxon>Stramenopiles</taxon>
        <taxon>Oomycota</taxon>
        <taxon>Peronosporomycetes</taxon>
        <taxon>Peronosporales</taxon>
        <taxon>Peronosporaceae</taxon>
        <taxon>Peronosclerospora</taxon>
    </lineage>
</organism>
<keyword evidence="2" id="KW-1185">Reference proteome</keyword>
<comment type="caution">
    <text evidence="1">The sequence shown here is derived from an EMBL/GenBank/DDBJ whole genome shotgun (WGS) entry which is preliminary data.</text>
</comment>
<name>A0ACC0VUT3_9STRA</name>
<reference evidence="1 2" key="1">
    <citation type="journal article" date="2022" name="bioRxiv">
        <title>The genome of the oomycete Peronosclerospora sorghi, a cosmopolitan pathogen of maize and sorghum, is inflated with dispersed pseudogenes.</title>
        <authorList>
            <person name="Fletcher K."/>
            <person name="Martin F."/>
            <person name="Isakeit T."/>
            <person name="Cavanaugh K."/>
            <person name="Magill C."/>
            <person name="Michelmore R."/>
        </authorList>
    </citation>
    <scope>NUCLEOTIDE SEQUENCE [LARGE SCALE GENOMIC DNA]</scope>
    <source>
        <strain evidence="1">P6</strain>
    </source>
</reference>
<accession>A0ACC0VUT3</accession>
<evidence type="ECO:0000313" key="2">
    <source>
        <dbReference type="Proteomes" id="UP001163321"/>
    </source>
</evidence>